<keyword evidence="4 9" id="KW-0418">Kinase</keyword>
<dbReference type="Gene3D" id="1.10.510.10">
    <property type="entry name" value="Transferase(Phosphotransferase) domain 1"/>
    <property type="match status" value="1"/>
</dbReference>
<dbReference type="SUPFAM" id="SSF56112">
    <property type="entry name" value="Protein kinase-like (PK-like)"/>
    <property type="match status" value="1"/>
</dbReference>
<dbReference type="CDD" id="cd09938">
    <property type="entry name" value="SH2_N-SH2_Zap70_Syk_like"/>
    <property type="match status" value="1"/>
</dbReference>
<evidence type="ECO:0000256" key="7">
    <source>
        <dbReference type="PROSITE-ProRule" id="PRU00191"/>
    </source>
</evidence>
<dbReference type="InterPro" id="IPR000980">
    <property type="entry name" value="SH2"/>
</dbReference>
<dbReference type="Pfam" id="PF07714">
    <property type="entry name" value="PK_Tyr_Ser-Thr"/>
    <property type="match status" value="2"/>
</dbReference>
<reference evidence="13" key="2">
    <citation type="submission" date="2025-08" db="UniProtKB">
        <authorList>
            <consortium name="Ensembl"/>
        </authorList>
    </citation>
    <scope>IDENTIFICATION</scope>
</reference>
<evidence type="ECO:0000256" key="1">
    <source>
        <dbReference type="ARBA" id="ARBA00022679"/>
    </source>
</evidence>
<dbReference type="GO" id="GO:0004715">
    <property type="term" value="F:non-membrane spanning protein tyrosine kinase activity"/>
    <property type="evidence" value="ECO:0007669"/>
    <property type="project" value="UniProtKB-EC"/>
</dbReference>
<dbReference type="GO" id="GO:0001946">
    <property type="term" value="P:lymphangiogenesis"/>
    <property type="evidence" value="ECO:0007669"/>
    <property type="project" value="Ensembl"/>
</dbReference>
<feature type="domain" description="SH2" evidence="11">
    <location>
        <begin position="10"/>
        <end position="102"/>
    </location>
</feature>
<dbReference type="PRINTS" id="PR00401">
    <property type="entry name" value="SH2DOMAIN"/>
</dbReference>
<dbReference type="InterPro" id="IPR000719">
    <property type="entry name" value="Prot_kinase_dom"/>
</dbReference>
<keyword evidence="2" id="KW-0519">Myristate</keyword>
<evidence type="ECO:0000313" key="14">
    <source>
        <dbReference type="Proteomes" id="UP000314982"/>
    </source>
</evidence>
<evidence type="ECO:0000256" key="2">
    <source>
        <dbReference type="ARBA" id="ARBA00022707"/>
    </source>
</evidence>
<accession>A0A4W5RQX8</accession>
<dbReference type="InterPro" id="IPR011009">
    <property type="entry name" value="Kinase-like_dom_sf"/>
</dbReference>
<dbReference type="InterPro" id="IPR001245">
    <property type="entry name" value="Ser-Thr/Tyr_kinase_cat_dom"/>
</dbReference>
<dbReference type="InterPro" id="IPR050198">
    <property type="entry name" value="Non-receptor_tyrosine_kinases"/>
</dbReference>
<reference evidence="13" key="3">
    <citation type="submission" date="2025-09" db="UniProtKB">
        <authorList>
            <consortium name="Ensembl"/>
        </authorList>
    </citation>
    <scope>IDENTIFICATION</scope>
</reference>
<organism evidence="13 14">
    <name type="scientific">Hucho hucho</name>
    <name type="common">huchen</name>
    <dbReference type="NCBI Taxonomy" id="62062"/>
    <lineage>
        <taxon>Eukaryota</taxon>
        <taxon>Metazoa</taxon>
        <taxon>Chordata</taxon>
        <taxon>Craniata</taxon>
        <taxon>Vertebrata</taxon>
        <taxon>Euteleostomi</taxon>
        <taxon>Actinopterygii</taxon>
        <taxon>Neopterygii</taxon>
        <taxon>Teleostei</taxon>
        <taxon>Protacanthopterygii</taxon>
        <taxon>Salmoniformes</taxon>
        <taxon>Salmonidae</taxon>
        <taxon>Salmoninae</taxon>
        <taxon>Hucho</taxon>
    </lineage>
</organism>
<comment type="catalytic activity">
    <reaction evidence="9">
        <text>L-tyrosyl-[protein] + ATP = O-phospho-L-tyrosyl-[protein] + ADP + H(+)</text>
        <dbReference type="Rhea" id="RHEA:10596"/>
        <dbReference type="Rhea" id="RHEA-COMP:10136"/>
        <dbReference type="Rhea" id="RHEA-COMP:20101"/>
        <dbReference type="ChEBI" id="CHEBI:15378"/>
        <dbReference type="ChEBI" id="CHEBI:30616"/>
        <dbReference type="ChEBI" id="CHEBI:46858"/>
        <dbReference type="ChEBI" id="CHEBI:61978"/>
        <dbReference type="ChEBI" id="CHEBI:456216"/>
        <dbReference type="EC" id="2.7.10.2"/>
    </reaction>
</comment>
<keyword evidence="7" id="KW-0727">SH2 domain</keyword>
<dbReference type="InterPro" id="IPR023420">
    <property type="entry name" value="Kinase_SYK/ZAP-70_inter-SH2_sf"/>
</dbReference>
<dbReference type="InterPro" id="IPR017441">
    <property type="entry name" value="Protein_kinase_ATP_BS"/>
</dbReference>
<comment type="similarity">
    <text evidence="9">Belongs to the protein kinase superfamily. Tyr protein kinase family.</text>
</comment>
<dbReference type="Gene3D" id="3.30.200.20">
    <property type="entry name" value="Phosphorylase Kinase, domain 1"/>
    <property type="match status" value="1"/>
</dbReference>
<dbReference type="FunFam" id="3.30.505.10:FF:000038">
    <property type="entry name" value="Tyrosine-protein kinase"/>
    <property type="match status" value="1"/>
</dbReference>
<dbReference type="AlphaFoldDB" id="A0A4W5RQX8"/>
<feature type="domain" description="SH2" evidence="11">
    <location>
        <begin position="163"/>
        <end position="254"/>
    </location>
</feature>
<dbReference type="Pfam" id="PF00017">
    <property type="entry name" value="SH2"/>
    <property type="match status" value="2"/>
</dbReference>
<dbReference type="FunFam" id="3.30.200.20:FF:000185">
    <property type="entry name" value="Tyrosine-protein kinase"/>
    <property type="match status" value="1"/>
</dbReference>
<dbReference type="Proteomes" id="UP000314982">
    <property type="component" value="Unassembled WGS sequence"/>
</dbReference>
<keyword evidence="5 8" id="KW-0067">ATP-binding</keyword>
<keyword evidence="6 9" id="KW-0829">Tyrosine-protein kinase</keyword>
<dbReference type="InterPro" id="IPR036860">
    <property type="entry name" value="SH2_dom_sf"/>
</dbReference>
<dbReference type="PANTHER" id="PTHR24418">
    <property type="entry name" value="TYROSINE-PROTEIN KINASE"/>
    <property type="match status" value="1"/>
</dbReference>
<keyword evidence="3 8" id="KW-0547">Nucleotide-binding</keyword>
<dbReference type="PROSITE" id="PS50001">
    <property type="entry name" value="SH2"/>
    <property type="match status" value="2"/>
</dbReference>
<feature type="compositionally biased region" description="Polar residues" evidence="10">
    <location>
        <begin position="308"/>
        <end position="328"/>
    </location>
</feature>
<evidence type="ECO:0000256" key="4">
    <source>
        <dbReference type="ARBA" id="ARBA00022777"/>
    </source>
</evidence>
<dbReference type="FunFam" id="1.10.930.10:FF:000001">
    <property type="entry name" value="Tyrosine-protein kinase"/>
    <property type="match status" value="1"/>
</dbReference>
<keyword evidence="2" id="KW-0449">Lipoprotein</keyword>
<dbReference type="PROSITE" id="PS00107">
    <property type="entry name" value="PROTEIN_KINASE_ATP"/>
    <property type="match status" value="1"/>
</dbReference>
<dbReference type="Gene3D" id="3.30.505.10">
    <property type="entry name" value="SH2 domain"/>
    <property type="match status" value="2"/>
</dbReference>
<dbReference type="EC" id="2.7.10.2" evidence="9"/>
<reference evidence="14" key="1">
    <citation type="submission" date="2018-06" db="EMBL/GenBank/DDBJ databases">
        <title>Genome assembly of Danube salmon.</title>
        <authorList>
            <person name="Macqueen D.J."/>
            <person name="Gundappa M.K."/>
        </authorList>
    </citation>
    <scope>NUCLEOTIDE SEQUENCE [LARGE SCALE GENOMIC DNA]</scope>
</reference>
<evidence type="ECO:0000256" key="5">
    <source>
        <dbReference type="ARBA" id="ARBA00022840"/>
    </source>
</evidence>
<feature type="region of interest" description="Disordered" evidence="10">
    <location>
        <begin position="298"/>
        <end position="328"/>
    </location>
</feature>
<dbReference type="PROSITE" id="PS50011">
    <property type="entry name" value="PROTEIN_KINASE_DOM"/>
    <property type="match status" value="1"/>
</dbReference>
<evidence type="ECO:0000259" key="12">
    <source>
        <dbReference type="PROSITE" id="PS50011"/>
    </source>
</evidence>
<dbReference type="GO" id="GO:0005524">
    <property type="term" value="F:ATP binding"/>
    <property type="evidence" value="ECO:0007669"/>
    <property type="project" value="UniProtKB-UniRule"/>
</dbReference>
<keyword evidence="1 9" id="KW-0808">Transferase</keyword>
<dbReference type="SMART" id="SM00252">
    <property type="entry name" value="SH2"/>
    <property type="match status" value="2"/>
</dbReference>
<dbReference type="STRING" id="62062.ENSHHUP00000086874"/>
<keyword evidence="14" id="KW-1185">Reference proteome</keyword>
<protein>
    <recommendedName>
        <fullName evidence="9">Tyrosine-protein kinase</fullName>
        <ecNumber evidence="9">2.7.10.2</ecNumber>
    </recommendedName>
</protein>
<dbReference type="InterPro" id="IPR035838">
    <property type="entry name" value="SYK/ZAP-70_N_SH2"/>
</dbReference>
<sequence>MADNINALPFFYGNITREDAEDYLRQGGMGDGMYLLRQSRSYLGGYALSVAYRRECYHYTIERELNESYAIVGGKSHRTPVDVIDYHSQKCEGLVCLLKMPYNRPKGMQPKVGPFEDLKEKLIKEYVKKTWNLQGAALEQAIISQRPQLEKLVATTAHEKMPWFHHTITREDSESRLQMGSRTNGKFLIRQRDLNGSYALCLLHGSQVMHYRIDKDKAGKLSIPDGKKFDTLWQLVEHYSYKPDGLLRVLTDACPRPEGEQFGTHSFTSGIGRAGYNNLLEAAGGMLSRIKSYSIPIPGRKKGRGASHSKTTDNLNPYDTRAPNNMLSKESMPMDTEVYESPYADPDELRTSTVDRKQLFLEDGELGSGNFGTVMKGIYKMRKTEKPVAVKILKNDDNNPAVKEEMLREANVMQQLDNPYIVRMIGICEAESLMLVMELMFYCVIDCTFVYPMCNSVVTLCSPQGMKGNEVIQMIENGERMDSPPNCPPEMYDLMNKCWTYKADERPGFAVVEPRLRDYYYDISSQ</sequence>
<dbReference type="Gene3D" id="1.10.930.10">
    <property type="entry name" value="Syk Kinase, Chain A, domain 2"/>
    <property type="match status" value="1"/>
</dbReference>
<dbReference type="FunFam" id="3.30.505.10:FF:000031">
    <property type="entry name" value="Tyrosine-protein kinase"/>
    <property type="match status" value="1"/>
</dbReference>
<evidence type="ECO:0000256" key="8">
    <source>
        <dbReference type="PROSITE-ProRule" id="PRU10141"/>
    </source>
</evidence>
<name>A0A4W5RQX8_9TELE</name>
<proteinExistence type="inferred from homology"/>
<dbReference type="SUPFAM" id="SSF55550">
    <property type="entry name" value="SH2 domain"/>
    <property type="match status" value="2"/>
</dbReference>
<evidence type="ECO:0000313" key="13">
    <source>
        <dbReference type="Ensembl" id="ENSHHUP00000086874.1"/>
    </source>
</evidence>
<feature type="domain" description="Protein kinase" evidence="12">
    <location>
        <begin position="360"/>
        <end position="526"/>
    </location>
</feature>
<dbReference type="GeneTree" id="ENSGT00940000159053"/>
<evidence type="ECO:0000256" key="3">
    <source>
        <dbReference type="ARBA" id="ARBA00022741"/>
    </source>
</evidence>
<dbReference type="GO" id="GO:0090050">
    <property type="term" value="P:positive regulation of cell migration involved in sprouting angiogenesis"/>
    <property type="evidence" value="ECO:0007669"/>
    <property type="project" value="Ensembl"/>
</dbReference>
<evidence type="ECO:0000256" key="9">
    <source>
        <dbReference type="RuleBase" id="RU362096"/>
    </source>
</evidence>
<evidence type="ECO:0000259" key="11">
    <source>
        <dbReference type="PROSITE" id="PS50001"/>
    </source>
</evidence>
<evidence type="ECO:0000256" key="10">
    <source>
        <dbReference type="SAM" id="MobiDB-lite"/>
    </source>
</evidence>
<evidence type="ECO:0000256" key="6">
    <source>
        <dbReference type="ARBA" id="ARBA00023137"/>
    </source>
</evidence>
<dbReference type="FunFam" id="1.10.510.10:FF:001346">
    <property type="entry name" value="Uncharacterized protein"/>
    <property type="match status" value="1"/>
</dbReference>
<feature type="binding site" evidence="8">
    <location>
        <position position="391"/>
    </location>
    <ligand>
        <name>ATP</name>
        <dbReference type="ChEBI" id="CHEBI:30616"/>
    </ligand>
</feature>
<dbReference type="Ensembl" id="ENSHHUT00000089592.1">
    <property type="protein sequence ID" value="ENSHHUP00000086874.1"/>
    <property type="gene ID" value="ENSHHUG00000050260.1"/>
</dbReference>